<name>C1HE06_PARBA</name>
<sequence length="261" mass="30282">MVCRQYADLYRLRYSPRVRFERDALEYFDDLTELRAAMSDSGAIITGGFALRCICDGDWDVADVDIFVKCDGVIRMRQHLTSKEGYQLDRVREGEMYFRSKCYDFTRMRVDSSGIERTLKVQVVDTEDIVPDEYIVDNFYGSAVMNLISSDSICCVFPRATVGKYLMQVMKVYSLSESEEQGMLKYEGRGFDGVGWNDMDRSEKEFSETRRFGDRMCWNVPLGVRRMPKRRVIGDDDVGQSRFVMGEYQSMLLPKWSDSVC</sequence>
<accession>C1HE06</accession>
<dbReference type="OrthoDB" id="10025998at2759"/>
<gene>
    <name evidence="1" type="ORF">PAAG_08999</name>
</gene>
<reference evidence="1 2" key="1">
    <citation type="journal article" date="2011" name="PLoS Genet.">
        <title>Comparative genomic analysis of human fungal pathogens causing paracoccidioidomycosis.</title>
        <authorList>
            <person name="Desjardins C.A."/>
            <person name="Champion M.D."/>
            <person name="Holder J.W."/>
            <person name="Muszewska A."/>
            <person name="Goldberg J."/>
            <person name="Bailao A.M."/>
            <person name="Brigido M.M."/>
            <person name="Ferreira M.E."/>
            <person name="Garcia A.M."/>
            <person name="Grynberg M."/>
            <person name="Gujja S."/>
            <person name="Heiman D.I."/>
            <person name="Henn M.R."/>
            <person name="Kodira C.D."/>
            <person name="Leon-Narvaez H."/>
            <person name="Longo L.V."/>
            <person name="Ma L.J."/>
            <person name="Malavazi I."/>
            <person name="Matsuo A.L."/>
            <person name="Morais F.V."/>
            <person name="Pereira M."/>
            <person name="Rodriguez-Brito S."/>
            <person name="Sakthikumar S."/>
            <person name="Salem-Izacc S.M."/>
            <person name="Sykes S.M."/>
            <person name="Teixeira M.M."/>
            <person name="Vallejo M.C."/>
            <person name="Walter M.E."/>
            <person name="Yandava C."/>
            <person name="Young S."/>
            <person name="Zeng Q."/>
            <person name="Zucker J."/>
            <person name="Felipe M.S."/>
            <person name="Goldman G.H."/>
            <person name="Haas B.J."/>
            <person name="McEwen J.G."/>
            <person name="Nino-Vega G."/>
            <person name="Puccia R."/>
            <person name="San-Blas G."/>
            <person name="Soares C.M."/>
            <person name="Birren B.W."/>
            <person name="Cuomo C.A."/>
        </authorList>
    </citation>
    <scope>NUCLEOTIDE SEQUENCE [LARGE SCALE GENOMIC DNA]</scope>
    <source>
        <strain evidence="2">ATCC MYA-826 / Pb01</strain>
    </source>
</reference>
<dbReference type="Proteomes" id="UP000002059">
    <property type="component" value="Partially assembled WGS sequence"/>
</dbReference>
<proteinExistence type="predicted"/>
<dbReference type="HOGENOM" id="CLU_1065958_0_0_1"/>
<keyword evidence="2" id="KW-1185">Reference proteome</keyword>
<organism evidence="1 2">
    <name type="scientific">Paracoccidioides lutzii (strain ATCC MYA-826 / Pb01)</name>
    <name type="common">Paracoccidioides brasiliensis</name>
    <dbReference type="NCBI Taxonomy" id="502779"/>
    <lineage>
        <taxon>Eukaryota</taxon>
        <taxon>Fungi</taxon>
        <taxon>Dikarya</taxon>
        <taxon>Ascomycota</taxon>
        <taxon>Pezizomycotina</taxon>
        <taxon>Eurotiomycetes</taxon>
        <taxon>Eurotiomycetidae</taxon>
        <taxon>Onygenales</taxon>
        <taxon>Ajellomycetaceae</taxon>
        <taxon>Paracoccidioides</taxon>
    </lineage>
</organism>
<dbReference type="VEuPathDB" id="FungiDB:PAAG_08999"/>
<dbReference type="RefSeq" id="XP_002789082.2">
    <property type="nucleotide sequence ID" value="XM_002789036.2"/>
</dbReference>
<dbReference type="AlphaFoldDB" id="C1HE06"/>
<dbReference type="GeneID" id="9092303"/>
<evidence type="ECO:0000313" key="2">
    <source>
        <dbReference type="Proteomes" id="UP000002059"/>
    </source>
</evidence>
<dbReference type="KEGG" id="pbl:PAAG_08999"/>
<dbReference type="EMBL" id="KN294051">
    <property type="protein sequence ID" value="EEH40546.2"/>
    <property type="molecule type" value="Genomic_DNA"/>
</dbReference>
<dbReference type="eggNOG" id="ENOG502SDQW">
    <property type="taxonomic scope" value="Eukaryota"/>
</dbReference>
<evidence type="ECO:0000313" key="1">
    <source>
        <dbReference type="EMBL" id="EEH40546.2"/>
    </source>
</evidence>
<protein>
    <submittedName>
        <fullName evidence="1">Uncharacterized protein</fullName>
    </submittedName>
</protein>